<evidence type="ECO:0000256" key="1">
    <source>
        <dbReference type="SAM" id="MobiDB-lite"/>
    </source>
</evidence>
<dbReference type="Proteomes" id="UP000006556">
    <property type="component" value="Chromosome"/>
</dbReference>
<dbReference type="InterPro" id="IPR050400">
    <property type="entry name" value="Bact_Cytoskel_RodZ"/>
</dbReference>
<accession>A5D0W0</accession>
<dbReference type="PANTHER" id="PTHR34475:SF1">
    <property type="entry name" value="CYTOSKELETON PROTEIN RODZ"/>
    <property type="match status" value="1"/>
</dbReference>
<dbReference type="GO" id="GO:0003677">
    <property type="term" value="F:DNA binding"/>
    <property type="evidence" value="ECO:0007669"/>
    <property type="project" value="InterPro"/>
</dbReference>
<dbReference type="eggNOG" id="COG1426">
    <property type="taxonomic scope" value="Bacteria"/>
</dbReference>
<dbReference type="PANTHER" id="PTHR34475">
    <property type="match status" value="1"/>
</dbReference>
<sequence>MAIGNKLRQARENLSLTLEDIESTTKIRRKYLEALENEQFGILPGRVYARCFLNTYARFLGLNTKEIIQKYDRIFPPETDGETETAGPGRLKPKKSYTTPKIDTCDRLTANRDAHLVAQIRKALAEKKKQPWWERPVIRLLVKLR</sequence>
<name>A5D0W0_PELTS</name>
<dbReference type="KEGG" id="pth:PTH_1933"/>
<dbReference type="Gene3D" id="1.10.260.40">
    <property type="entry name" value="lambda repressor-like DNA-binding domains"/>
    <property type="match status" value="1"/>
</dbReference>
<dbReference type="InterPro" id="IPR010982">
    <property type="entry name" value="Lambda_DNA-bd_dom_sf"/>
</dbReference>
<evidence type="ECO:0000313" key="3">
    <source>
        <dbReference type="Proteomes" id="UP000006556"/>
    </source>
</evidence>
<dbReference type="Pfam" id="PF13413">
    <property type="entry name" value="HTH_25"/>
    <property type="match status" value="1"/>
</dbReference>
<feature type="region of interest" description="Disordered" evidence="1">
    <location>
        <begin position="77"/>
        <end position="98"/>
    </location>
</feature>
<dbReference type="EMBL" id="AP009389">
    <property type="protein sequence ID" value="BAF60114.1"/>
    <property type="molecule type" value="Genomic_DNA"/>
</dbReference>
<evidence type="ECO:0000313" key="2">
    <source>
        <dbReference type="EMBL" id="BAF60114.1"/>
    </source>
</evidence>
<dbReference type="SUPFAM" id="SSF47413">
    <property type="entry name" value="lambda repressor-like DNA-binding domains"/>
    <property type="match status" value="1"/>
</dbReference>
<organism evidence="2 3">
    <name type="scientific">Pelotomaculum thermopropionicum (strain DSM 13744 / JCM 10971 / SI)</name>
    <dbReference type="NCBI Taxonomy" id="370438"/>
    <lineage>
        <taxon>Bacteria</taxon>
        <taxon>Bacillati</taxon>
        <taxon>Bacillota</taxon>
        <taxon>Clostridia</taxon>
        <taxon>Eubacteriales</taxon>
        <taxon>Desulfotomaculaceae</taxon>
        <taxon>Pelotomaculum</taxon>
    </lineage>
</organism>
<dbReference type="STRING" id="370438.PTH_1933"/>
<keyword evidence="3" id="KW-1185">Reference proteome</keyword>
<dbReference type="AlphaFoldDB" id="A5D0W0"/>
<proteinExistence type="predicted"/>
<protein>
    <submittedName>
        <fullName evidence="2">Uncharacterized protein conserved in bacteria</fullName>
    </submittedName>
</protein>
<dbReference type="HOGENOM" id="CLU_1785052_0_0_9"/>
<gene>
    <name evidence="2" type="ordered locus">PTH_1933</name>
</gene>
<reference evidence="3" key="1">
    <citation type="journal article" date="2008" name="Genome Res.">
        <title>The genome of Pelotomaculum thermopropionicum reveals niche-associated evolution in anaerobic microbiota.</title>
        <authorList>
            <person name="Kosaka T."/>
            <person name="Kato S."/>
            <person name="Shimoyama T."/>
            <person name="Ishii S."/>
            <person name="Abe T."/>
            <person name="Watanabe K."/>
        </authorList>
    </citation>
    <scope>NUCLEOTIDE SEQUENCE [LARGE SCALE GENOMIC DNA]</scope>
    <source>
        <strain evidence="3">DSM 13744 / JCM 10971 / SI</strain>
    </source>
</reference>